<protein>
    <submittedName>
        <fullName evidence="6">Ech hydrogenase subunit EchB</fullName>
    </submittedName>
</protein>
<comment type="subcellular location">
    <subcellularLocation>
        <location evidence="1">Membrane</location>
        <topology evidence="1">Multi-pass membrane protein</topology>
    </subcellularLocation>
</comment>
<feature type="transmembrane region" description="Helical" evidence="5">
    <location>
        <begin position="90"/>
        <end position="110"/>
    </location>
</feature>
<evidence type="ECO:0000313" key="7">
    <source>
        <dbReference type="Proteomes" id="UP000680679"/>
    </source>
</evidence>
<gene>
    <name evidence="6" type="ORF">Atep_18760</name>
</gene>
<feature type="transmembrane region" description="Helical" evidence="5">
    <location>
        <begin position="66"/>
        <end position="84"/>
    </location>
</feature>
<feature type="transmembrane region" description="Helical" evidence="5">
    <location>
        <begin position="224"/>
        <end position="246"/>
    </location>
</feature>
<evidence type="ECO:0000256" key="1">
    <source>
        <dbReference type="ARBA" id="ARBA00004141"/>
    </source>
</evidence>
<feature type="transmembrane region" description="Helical" evidence="5">
    <location>
        <begin position="6"/>
        <end position="26"/>
    </location>
</feature>
<feature type="transmembrane region" description="Helical" evidence="5">
    <location>
        <begin position="155"/>
        <end position="175"/>
    </location>
</feature>
<dbReference type="InterPro" id="IPR052561">
    <property type="entry name" value="ComplexI_Subunit1"/>
</dbReference>
<dbReference type="RefSeq" id="WP_213378331.1">
    <property type="nucleotide sequence ID" value="NZ_AP024563.1"/>
</dbReference>
<keyword evidence="3 5" id="KW-1133">Transmembrane helix</keyword>
<dbReference type="Pfam" id="PF00146">
    <property type="entry name" value="NADHdh"/>
    <property type="match status" value="1"/>
</dbReference>
<dbReference type="EMBL" id="AP024563">
    <property type="protein sequence ID" value="BCU07199.1"/>
    <property type="molecule type" value="Genomic_DNA"/>
</dbReference>
<evidence type="ECO:0000313" key="6">
    <source>
        <dbReference type="EMBL" id="BCU07199.1"/>
    </source>
</evidence>
<keyword evidence="4 5" id="KW-0472">Membrane</keyword>
<keyword evidence="2 5" id="KW-0812">Transmembrane</keyword>
<dbReference type="InterPro" id="IPR001694">
    <property type="entry name" value="NADH_UbQ_OxRdtase_su1/FPO"/>
</dbReference>
<accession>A0ABN6GBB9</accession>
<dbReference type="PANTHER" id="PTHR43359:SF1">
    <property type="entry name" value="FORMATE HYDROGENLYASE SUBUNIT 4-RELATED"/>
    <property type="match status" value="1"/>
</dbReference>
<sequence>MNTHAWWLAGAFVVLGPLVGALLAGIDRRLTARMQSRQGPPILQPVYDVLKLFEKDTLVVTRLQTLYLWFFLLFMVISGFILFLGSDLLLSLFALTVSGIFLCLAAYSTNSPYSNIGSSRELMLMMAYEPMLILVPLGFYLTTDSFRVADIVAGSPWQVLQLSGILVGFLFVLTIKLRKSPFDLSTSHHGHQELVKGLTTDFSGSDLALVEIAHWYENVILLGWLYLFFAPWGPWLALPIAFGLFFVEVLVDNTHARLTWSSTLKATWWVTLLAGVTNLMLLPLVV</sequence>
<dbReference type="PANTHER" id="PTHR43359">
    <property type="entry name" value="FORMATE HYDROGENLYASE SUBUNIT 4"/>
    <property type="match status" value="1"/>
</dbReference>
<name>A0ABN6GBB9_9GAMM</name>
<keyword evidence="7" id="KW-1185">Reference proteome</keyword>
<evidence type="ECO:0000256" key="5">
    <source>
        <dbReference type="SAM" id="Phobius"/>
    </source>
</evidence>
<reference evidence="6 7" key="1">
    <citation type="submission" date="2021-04" db="EMBL/GenBank/DDBJ databases">
        <title>Complete genome sequencing of Allochromatium tepidum strain NZ.</title>
        <authorList>
            <person name="Tsukatani Y."/>
            <person name="Mori H."/>
        </authorList>
    </citation>
    <scope>NUCLEOTIDE SEQUENCE [LARGE SCALE GENOMIC DNA]</scope>
    <source>
        <strain evidence="6 7">NZ</strain>
    </source>
</reference>
<feature type="transmembrane region" description="Helical" evidence="5">
    <location>
        <begin position="122"/>
        <end position="143"/>
    </location>
</feature>
<evidence type="ECO:0000256" key="2">
    <source>
        <dbReference type="ARBA" id="ARBA00022692"/>
    </source>
</evidence>
<proteinExistence type="predicted"/>
<organism evidence="6 7">
    <name type="scientific">Allochromatium tepidum</name>
    <dbReference type="NCBI Taxonomy" id="553982"/>
    <lineage>
        <taxon>Bacteria</taxon>
        <taxon>Pseudomonadati</taxon>
        <taxon>Pseudomonadota</taxon>
        <taxon>Gammaproteobacteria</taxon>
        <taxon>Chromatiales</taxon>
        <taxon>Chromatiaceae</taxon>
        <taxon>Allochromatium</taxon>
    </lineage>
</organism>
<dbReference type="Proteomes" id="UP000680679">
    <property type="component" value="Chromosome"/>
</dbReference>
<evidence type="ECO:0000256" key="3">
    <source>
        <dbReference type="ARBA" id="ARBA00022989"/>
    </source>
</evidence>
<evidence type="ECO:0000256" key="4">
    <source>
        <dbReference type="ARBA" id="ARBA00023136"/>
    </source>
</evidence>
<feature type="transmembrane region" description="Helical" evidence="5">
    <location>
        <begin position="266"/>
        <end position="285"/>
    </location>
</feature>